<dbReference type="EMBL" id="PDNB01000188">
    <property type="protein sequence ID" value="PGH00308.1"/>
    <property type="molecule type" value="Genomic_DNA"/>
</dbReference>
<keyword evidence="10" id="KW-1185">Reference proteome</keyword>
<comment type="caution">
    <text evidence="9">The sequence shown here is derived from an EMBL/GenBank/DDBJ whole genome shotgun (WGS) entry which is preliminary data.</text>
</comment>
<evidence type="ECO:0000256" key="6">
    <source>
        <dbReference type="PIRSR" id="PIRSR637944-1"/>
    </source>
</evidence>
<dbReference type="InterPro" id="IPR036249">
    <property type="entry name" value="Thioredoxin-like_sf"/>
</dbReference>
<dbReference type="Gene3D" id="3.40.30.10">
    <property type="entry name" value="Glutaredoxin"/>
    <property type="match status" value="1"/>
</dbReference>
<dbReference type="GO" id="GO:0045454">
    <property type="term" value="P:cell redox homeostasis"/>
    <property type="evidence" value="ECO:0007669"/>
    <property type="project" value="TreeGrafter"/>
</dbReference>
<evidence type="ECO:0000256" key="7">
    <source>
        <dbReference type="RuleBase" id="RU366011"/>
    </source>
</evidence>
<feature type="active site" description="Cysteine sulfenic acid (-SOH) intermediate" evidence="6">
    <location>
        <position position="74"/>
    </location>
</feature>
<accession>A0A2B7WV31</accession>
<dbReference type="STRING" id="1447875.A0A2B7WV31"/>
<dbReference type="AlphaFoldDB" id="A0A2B7WV31"/>
<gene>
    <name evidence="9" type="ORF">AJ79_08239</name>
</gene>
<dbReference type="GO" id="GO:0005777">
    <property type="term" value="C:peroxisome"/>
    <property type="evidence" value="ECO:0007669"/>
    <property type="project" value="TreeGrafter"/>
</dbReference>
<evidence type="ECO:0000256" key="4">
    <source>
        <dbReference type="ARBA" id="ARBA00023002"/>
    </source>
</evidence>
<evidence type="ECO:0000256" key="1">
    <source>
        <dbReference type="ARBA" id="ARBA00010505"/>
    </source>
</evidence>
<dbReference type="Pfam" id="PF08534">
    <property type="entry name" value="Redoxin"/>
    <property type="match status" value="1"/>
</dbReference>
<evidence type="ECO:0000256" key="2">
    <source>
        <dbReference type="ARBA" id="ARBA00022559"/>
    </source>
</evidence>
<proteinExistence type="inferred from homology"/>
<dbReference type="CDD" id="cd03013">
    <property type="entry name" value="PRX5_like"/>
    <property type="match status" value="1"/>
</dbReference>
<dbReference type="InterPro" id="IPR037944">
    <property type="entry name" value="PRX5-like"/>
</dbReference>
<dbReference type="GO" id="GO:0034599">
    <property type="term" value="P:cellular response to oxidative stress"/>
    <property type="evidence" value="ECO:0007669"/>
    <property type="project" value="InterPro"/>
</dbReference>
<evidence type="ECO:0000256" key="5">
    <source>
        <dbReference type="ARBA" id="ARBA00023284"/>
    </source>
</evidence>
<name>A0A2B7WV31_9EURO</name>
<dbReference type="PANTHER" id="PTHR10430:SF39">
    <property type="entry name" value="PEROXISOMAL MEMBRANE ASSOCIATED PROTEIN 20"/>
    <property type="match status" value="1"/>
</dbReference>
<dbReference type="GO" id="GO:0008379">
    <property type="term" value="F:thioredoxin peroxidase activity"/>
    <property type="evidence" value="ECO:0007669"/>
    <property type="project" value="InterPro"/>
</dbReference>
<comment type="similarity">
    <text evidence="1 7">Belongs to the peroxiredoxin family. Prx5 subfamily.</text>
</comment>
<keyword evidence="4 7" id="KW-0560">Oxidoreductase</keyword>
<dbReference type="FunFam" id="3.40.30.10:FF:000159">
    <property type="entry name" value="Peroxiredoxin"/>
    <property type="match status" value="1"/>
</dbReference>
<evidence type="ECO:0000313" key="9">
    <source>
        <dbReference type="EMBL" id="PGH00308.1"/>
    </source>
</evidence>
<keyword evidence="2 7" id="KW-0575">Peroxidase</keyword>
<keyword evidence="3 7" id="KW-0049">Antioxidant</keyword>
<dbReference type="GO" id="GO:0005739">
    <property type="term" value="C:mitochondrion"/>
    <property type="evidence" value="ECO:0007669"/>
    <property type="project" value="TreeGrafter"/>
</dbReference>
<evidence type="ECO:0000313" key="10">
    <source>
        <dbReference type="Proteomes" id="UP000223968"/>
    </source>
</evidence>
<organism evidence="9 10">
    <name type="scientific">Helicocarpus griseus UAMH5409</name>
    <dbReference type="NCBI Taxonomy" id="1447875"/>
    <lineage>
        <taxon>Eukaryota</taxon>
        <taxon>Fungi</taxon>
        <taxon>Dikarya</taxon>
        <taxon>Ascomycota</taxon>
        <taxon>Pezizomycotina</taxon>
        <taxon>Eurotiomycetes</taxon>
        <taxon>Eurotiomycetidae</taxon>
        <taxon>Onygenales</taxon>
        <taxon>Ajellomycetaceae</taxon>
        <taxon>Helicocarpus</taxon>
    </lineage>
</organism>
<dbReference type="InterPro" id="IPR013740">
    <property type="entry name" value="Redoxin"/>
</dbReference>
<reference evidence="9 10" key="1">
    <citation type="submission" date="2017-10" db="EMBL/GenBank/DDBJ databases">
        <title>Comparative genomics in systemic dimorphic fungi from Ajellomycetaceae.</title>
        <authorList>
            <person name="Munoz J.F."/>
            <person name="Mcewen J.G."/>
            <person name="Clay O.K."/>
            <person name="Cuomo C.A."/>
        </authorList>
    </citation>
    <scope>NUCLEOTIDE SEQUENCE [LARGE SCALE GENOMIC DNA]</scope>
    <source>
        <strain evidence="9 10">UAMH5409</strain>
    </source>
</reference>
<dbReference type="Proteomes" id="UP000223968">
    <property type="component" value="Unassembled WGS sequence"/>
</dbReference>
<dbReference type="GO" id="GO:0042744">
    <property type="term" value="P:hydrogen peroxide catabolic process"/>
    <property type="evidence" value="ECO:0007669"/>
    <property type="project" value="TreeGrafter"/>
</dbReference>
<protein>
    <recommendedName>
        <fullName evidence="8">Redoxin domain-containing protein</fullName>
    </recommendedName>
</protein>
<evidence type="ECO:0000259" key="8">
    <source>
        <dbReference type="Pfam" id="PF08534"/>
    </source>
</evidence>
<dbReference type="SUPFAM" id="SSF52833">
    <property type="entry name" value="Thioredoxin-like"/>
    <property type="match status" value="1"/>
</dbReference>
<dbReference type="PANTHER" id="PTHR10430">
    <property type="entry name" value="PEROXIREDOXIN"/>
    <property type="match status" value="1"/>
</dbReference>
<dbReference type="OrthoDB" id="1882547at2759"/>
<keyword evidence="5 7" id="KW-0676">Redox-active center</keyword>
<dbReference type="GO" id="GO:0005829">
    <property type="term" value="C:cytosol"/>
    <property type="evidence" value="ECO:0007669"/>
    <property type="project" value="TreeGrafter"/>
</dbReference>
<feature type="domain" description="Redoxin" evidence="8">
    <location>
        <begin position="31"/>
        <end position="182"/>
    </location>
</feature>
<sequence>MFATRRFAARAISRAGQPAALFHSTRPTFVKVGDAVPDLEVLTENSPGNKVNLAKELKGKGLIIGTPGAFSPACSAAHVPGFANHPKLKDAGKVFVVSVNDAFVTGAWSKLVDPEGKSGIRFLGDAQAEFTKALDLAFDATTIFGNPRSKRYVLVIEDGKVKETFIEPDNTGLNVSKAENVLG</sequence>
<evidence type="ECO:0000256" key="3">
    <source>
        <dbReference type="ARBA" id="ARBA00022862"/>
    </source>
</evidence>
<comment type="function">
    <text evidence="7">Thiol-specific peroxidase that catalyzes the reduction of hydrogen peroxide and organic hydroperoxides to water and alcohols, respectively. Plays a role in cell protection against oxidative stress by detoxifying peroxides.</text>
</comment>